<dbReference type="GO" id="GO:0008270">
    <property type="term" value="F:zinc ion binding"/>
    <property type="evidence" value="ECO:0007669"/>
    <property type="project" value="InterPro"/>
</dbReference>
<evidence type="ECO:0000313" key="4">
    <source>
        <dbReference type="EMBL" id="KAK7905035.1"/>
    </source>
</evidence>
<feature type="compositionally biased region" description="Polar residues" evidence="2">
    <location>
        <begin position="839"/>
        <end position="852"/>
    </location>
</feature>
<dbReference type="GO" id="GO:0098978">
    <property type="term" value="C:glutamatergic synapse"/>
    <property type="evidence" value="ECO:0007669"/>
    <property type="project" value="TreeGrafter"/>
</dbReference>
<feature type="compositionally biased region" description="Low complexity" evidence="2">
    <location>
        <begin position="738"/>
        <end position="747"/>
    </location>
</feature>
<dbReference type="InterPro" id="IPR036875">
    <property type="entry name" value="Znf_CCHC_sf"/>
</dbReference>
<feature type="region of interest" description="Disordered" evidence="2">
    <location>
        <begin position="142"/>
        <end position="195"/>
    </location>
</feature>
<dbReference type="GO" id="GO:0003676">
    <property type="term" value="F:nucleic acid binding"/>
    <property type="evidence" value="ECO:0007669"/>
    <property type="project" value="InterPro"/>
</dbReference>
<dbReference type="PANTHER" id="PTHR12353">
    <property type="entry name" value="DISKS LARGE-ASSOCIATED PROTEIN DAP SAP90/PSD-95-ASSOCIATED PROTEIN"/>
    <property type="match status" value="1"/>
</dbReference>
<reference evidence="5" key="1">
    <citation type="submission" date="2024-04" db="EMBL/GenBank/DDBJ databases">
        <title>Salinicola lusitanus LLJ914,a marine bacterium isolated from the Okinawa Trough.</title>
        <authorList>
            <person name="Li J."/>
        </authorList>
    </citation>
    <scope>NUCLEOTIDE SEQUENCE [LARGE SCALE GENOMIC DNA]</scope>
</reference>
<dbReference type="GO" id="GO:0099572">
    <property type="term" value="C:postsynaptic specialization"/>
    <property type="evidence" value="ECO:0007669"/>
    <property type="project" value="TreeGrafter"/>
</dbReference>
<evidence type="ECO:0000256" key="1">
    <source>
        <dbReference type="ARBA" id="ARBA00008839"/>
    </source>
</evidence>
<evidence type="ECO:0000256" key="2">
    <source>
        <dbReference type="SAM" id="MobiDB-lite"/>
    </source>
</evidence>
<accession>A0AAW0NZ13</accession>
<dbReference type="SUPFAM" id="SSF53098">
    <property type="entry name" value="Ribonuclease H-like"/>
    <property type="match status" value="1"/>
</dbReference>
<dbReference type="PROSITE" id="PS50994">
    <property type="entry name" value="INTEGRASE"/>
    <property type="match status" value="1"/>
</dbReference>
<protein>
    <recommendedName>
        <fullName evidence="3">Integrase catalytic domain-containing protein</fullName>
    </recommendedName>
</protein>
<dbReference type="GO" id="GO:0015074">
    <property type="term" value="P:DNA integration"/>
    <property type="evidence" value="ECO:0007669"/>
    <property type="project" value="InterPro"/>
</dbReference>
<feature type="region of interest" description="Disordered" evidence="2">
    <location>
        <begin position="644"/>
        <end position="664"/>
    </location>
</feature>
<feature type="region of interest" description="Disordered" evidence="2">
    <location>
        <begin position="803"/>
        <end position="825"/>
    </location>
</feature>
<dbReference type="Gene3D" id="4.10.60.10">
    <property type="entry name" value="Zinc finger, CCHC-type"/>
    <property type="match status" value="1"/>
</dbReference>
<dbReference type="InterPro" id="IPR036397">
    <property type="entry name" value="RNaseH_sf"/>
</dbReference>
<comment type="caution">
    <text evidence="4">The sequence shown here is derived from an EMBL/GenBank/DDBJ whole genome shotgun (WGS) entry which is preliminary data.</text>
</comment>
<dbReference type="InterPro" id="IPR001584">
    <property type="entry name" value="Integrase_cat-core"/>
</dbReference>
<feature type="region of interest" description="Disordered" evidence="2">
    <location>
        <begin position="738"/>
        <end position="781"/>
    </location>
</feature>
<feature type="compositionally biased region" description="Basic and acidic residues" evidence="2">
    <location>
        <begin position="760"/>
        <end position="770"/>
    </location>
</feature>
<dbReference type="GO" id="GO:0060090">
    <property type="term" value="F:molecular adaptor activity"/>
    <property type="evidence" value="ECO:0007669"/>
    <property type="project" value="TreeGrafter"/>
</dbReference>
<name>A0AAW0NZ13_9GOBI</name>
<dbReference type="SUPFAM" id="SSF57756">
    <property type="entry name" value="Retrovirus zinc finger-like domains"/>
    <property type="match status" value="1"/>
</dbReference>
<gene>
    <name evidence="4" type="ORF">WMY93_017642</name>
</gene>
<dbReference type="EMBL" id="JBBPFD010000012">
    <property type="protein sequence ID" value="KAK7905035.1"/>
    <property type="molecule type" value="Genomic_DNA"/>
</dbReference>
<evidence type="ECO:0000313" key="5">
    <source>
        <dbReference type="Proteomes" id="UP001460270"/>
    </source>
</evidence>
<comment type="similarity">
    <text evidence="1">Belongs to the SAPAP family.</text>
</comment>
<dbReference type="InterPro" id="IPR012337">
    <property type="entry name" value="RNaseH-like_sf"/>
</dbReference>
<feature type="compositionally biased region" description="Basic residues" evidence="2">
    <location>
        <begin position="860"/>
        <end position="877"/>
    </location>
</feature>
<organism evidence="4 5">
    <name type="scientific">Mugilogobius chulae</name>
    <name type="common">yellowstripe goby</name>
    <dbReference type="NCBI Taxonomy" id="88201"/>
    <lineage>
        <taxon>Eukaryota</taxon>
        <taxon>Metazoa</taxon>
        <taxon>Chordata</taxon>
        <taxon>Craniata</taxon>
        <taxon>Vertebrata</taxon>
        <taxon>Euteleostomi</taxon>
        <taxon>Actinopterygii</taxon>
        <taxon>Neopterygii</taxon>
        <taxon>Teleostei</taxon>
        <taxon>Neoteleostei</taxon>
        <taxon>Acanthomorphata</taxon>
        <taxon>Gobiaria</taxon>
        <taxon>Gobiiformes</taxon>
        <taxon>Gobioidei</taxon>
        <taxon>Gobiidae</taxon>
        <taxon>Gobionellinae</taxon>
        <taxon>Mugilogobius</taxon>
    </lineage>
</organism>
<dbReference type="InterPro" id="IPR005026">
    <property type="entry name" value="SAPAP"/>
</dbReference>
<feature type="domain" description="Integrase catalytic" evidence="3">
    <location>
        <begin position="458"/>
        <end position="649"/>
    </location>
</feature>
<feature type="compositionally biased region" description="Polar residues" evidence="2">
    <location>
        <begin position="172"/>
        <end position="191"/>
    </location>
</feature>
<dbReference type="Gene3D" id="3.30.420.10">
    <property type="entry name" value="Ribonuclease H-like superfamily/Ribonuclease H"/>
    <property type="match status" value="1"/>
</dbReference>
<evidence type="ECO:0000259" key="3">
    <source>
        <dbReference type="PROSITE" id="PS50994"/>
    </source>
</evidence>
<sequence length="885" mass="99928">MVSNYRIPPKFDEARPYECWKNEVSIWRLVTELDKKKQALAVALGLEGRARETALEISAADLNKDDGMETLLTKLDAVFLREEKDRAYEAYSHFDSISKDSAVVQAPGHGVSRGEKQTARPHRVYRADVCVYEVSVKTDLRRKNGKRTNGSGENQEAAFFTEQRPNGKFKRNNYSPSPSGHQRQQPQQGTNPLDKYGKRTRCAICQSTYHWAKDCPHRKNEVKLTEDDNVEECNITLFTKAAMTDSEIFLTESLGSAIIDTACTRTVCGQKWLESYVKDLKPGQVNKLLQTESSSCRPFRFGDGQVVHSTKKVKIPAKIGQTRCHIETEVVPADIPLLLSKMSLKRAGTVLDMENDRVVMFKQPVPLELTSSGHYCVDIRDVHADVSCNENDVLVVTADMSTKEKRKVLLKLHKQFGHASADRLQKLIQSSGNTDQDCPVILQEIIRDCDICQRYSRAKPKPAVGLPLATEYNETVAMDLHELEPGVWYLHIIDHFTRFSAGNIVRTKKPSEIVNSFIHSWISIHGAPKRIYTDNGGEFNNEEVRDMAENFNIETKTTAGYSPWSNGLLERHNMTLTEILLKGMDLSRDIYIRPPPEAGVDNVLWKLRKCVYGLADASLYWYNKVKKLMLDTGDPQYSWCPGPYFDEDSGSPPPRNMKGLSGGRPAQLQLQLSSPTPHTCGLADCDHSLDHHLHHGDSRPPSYLLSPTESCPLDGHRRCSPRSSIHSDCMVMPMSMSTTDHSISSSTFPRMHYGSTTRDSTNRDSRDETGSTHGGSGKMNRIPANLLDQFEKQMPLHRDGFHTLQYQRTSTTTTTTEQRNESPGRIRHLVHSVQKLFTKSHSLEGSSKMNGTKSDSHRDGSHHHHHHHHKHSKRSKSKERNQKVA</sequence>
<dbReference type="GO" id="GO:0023052">
    <property type="term" value="P:signaling"/>
    <property type="evidence" value="ECO:0007669"/>
    <property type="project" value="InterPro"/>
</dbReference>
<keyword evidence="5" id="KW-1185">Reference proteome</keyword>
<dbReference type="AlphaFoldDB" id="A0AAW0NZ13"/>
<dbReference type="PANTHER" id="PTHR12353:SF3">
    <property type="entry name" value="DISKS LARGE-ASSOCIATED PROTEIN 2"/>
    <property type="match status" value="1"/>
</dbReference>
<proteinExistence type="inferred from homology"/>
<dbReference type="Proteomes" id="UP001460270">
    <property type="component" value="Unassembled WGS sequence"/>
</dbReference>
<feature type="region of interest" description="Disordered" evidence="2">
    <location>
        <begin position="839"/>
        <end position="885"/>
    </location>
</feature>